<organism evidence="1 2">
    <name type="scientific">Streptoalloteichus hindustanus</name>
    <dbReference type="NCBI Taxonomy" id="2017"/>
    <lineage>
        <taxon>Bacteria</taxon>
        <taxon>Bacillati</taxon>
        <taxon>Actinomycetota</taxon>
        <taxon>Actinomycetes</taxon>
        <taxon>Pseudonocardiales</taxon>
        <taxon>Pseudonocardiaceae</taxon>
        <taxon>Streptoalloteichus</taxon>
    </lineage>
</organism>
<protein>
    <submittedName>
        <fullName evidence="1">Uncharacterized protein</fullName>
    </submittedName>
</protein>
<name>A0A1M4UVY5_STRHI</name>
<evidence type="ECO:0000313" key="2">
    <source>
        <dbReference type="Proteomes" id="UP000184501"/>
    </source>
</evidence>
<dbReference type="EMBL" id="FQVN01000001">
    <property type="protein sequence ID" value="SHE60773.1"/>
    <property type="molecule type" value="Genomic_DNA"/>
</dbReference>
<dbReference type="AlphaFoldDB" id="A0A1M4UVY5"/>
<keyword evidence="2" id="KW-1185">Reference proteome</keyword>
<dbReference type="Proteomes" id="UP000184501">
    <property type="component" value="Unassembled WGS sequence"/>
</dbReference>
<evidence type="ECO:0000313" key="1">
    <source>
        <dbReference type="EMBL" id="SHE60773.1"/>
    </source>
</evidence>
<gene>
    <name evidence="1" type="ORF">SAMN05444320_101557</name>
</gene>
<reference evidence="1 2" key="1">
    <citation type="submission" date="2016-11" db="EMBL/GenBank/DDBJ databases">
        <authorList>
            <person name="Jaros S."/>
            <person name="Januszkiewicz K."/>
            <person name="Wedrychowicz H."/>
        </authorList>
    </citation>
    <scope>NUCLEOTIDE SEQUENCE [LARGE SCALE GENOMIC DNA]</scope>
    <source>
        <strain evidence="1 2">DSM 44523</strain>
    </source>
</reference>
<dbReference type="STRING" id="2017.SAMN05444320_101557"/>
<sequence>MRPAKPGNVRPNVRILLVVTCAAVVLPTAGAVLLHSARATGGPPVRHGEVAVLVASAADTGFRLRTTETLRVGAPRTQQVVPAGTVITAPPAALPGNPPVDARLGCEVTVTPTSGELPTVEVRRCRPANAS</sequence>
<proteinExistence type="predicted"/>
<accession>A0A1M4UVY5</accession>